<evidence type="ECO:0000313" key="3">
    <source>
        <dbReference type="Proteomes" id="UP001597399"/>
    </source>
</evidence>
<protein>
    <submittedName>
        <fullName evidence="2">Uncharacterized protein</fullName>
    </submittedName>
</protein>
<evidence type="ECO:0000256" key="1">
    <source>
        <dbReference type="SAM" id="Phobius"/>
    </source>
</evidence>
<dbReference type="RefSeq" id="WP_253057844.1">
    <property type="nucleotide sequence ID" value="NZ_JAMXWM010000001.1"/>
</dbReference>
<name>A0ABW5S5U1_9BACL</name>
<dbReference type="Proteomes" id="UP001597399">
    <property type="component" value="Unassembled WGS sequence"/>
</dbReference>
<proteinExistence type="predicted"/>
<sequence>MKVASKKNALRLLIGILIVLSVLTLYFSVLGFRTSTLNRGVPIPRFATVMKADQASSEIVSLGKSAKSRENGFTV</sequence>
<accession>A0ABW5S5U1</accession>
<comment type="caution">
    <text evidence="2">The sequence shown here is derived from an EMBL/GenBank/DDBJ whole genome shotgun (WGS) entry which is preliminary data.</text>
</comment>
<keyword evidence="1" id="KW-0812">Transmembrane</keyword>
<organism evidence="2 3">
    <name type="scientific">Sporolactobacillus shoreicorticis</name>
    <dbReference type="NCBI Taxonomy" id="1923877"/>
    <lineage>
        <taxon>Bacteria</taxon>
        <taxon>Bacillati</taxon>
        <taxon>Bacillota</taxon>
        <taxon>Bacilli</taxon>
        <taxon>Bacillales</taxon>
        <taxon>Sporolactobacillaceae</taxon>
        <taxon>Sporolactobacillus</taxon>
    </lineage>
</organism>
<evidence type="ECO:0000313" key="2">
    <source>
        <dbReference type="EMBL" id="MFD2694297.1"/>
    </source>
</evidence>
<keyword evidence="1" id="KW-1133">Transmembrane helix</keyword>
<keyword evidence="3" id="KW-1185">Reference proteome</keyword>
<reference evidence="3" key="1">
    <citation type="journal article" date="2019" name="Int. J. Syst. Evol. Microbiol.">
        <title>The Global Catalogue of Microorganisms (GCM) 10K type strain sequencing project: providing services to taxonomists for standard genome sequencing and annotation.</title>
        <authorList>
            <consortium name="The Broad Institute Genomics Platform"/>
            <consortium name="The Broad Institute Genome Sequencing Center for Infectious Disease"/>
            <person name="Wu L."/>
            <person name="Ma J."/>
        </authorList>
    </citation>
    <scope>NUCLEOTIDE SEQUENCE [LARGE SCALE GENOMIC DNA]</scope>
    <source>
        <strain evidence="3">TISTR 2466</strain>
    </source>
</reference>
<feature type="transmembrane region" description="Helical" evidence="1">
    <location>
        <begin position="12"/>
        <end position="32"/>
    </location>
</feature>
<gene>
    <name evidence="2" type="ORF">ACFSUE_11765</name>
</gene>
<dbReference type="EMBL" id="JBHUMQ010000026">
    <property type="protein sequence ID" value="MFD2694297.1"/>
    <property type="molecule type" value="Genomic_DNA"/>
</dbReference>
<keyword evidence="1" id="KW-0472">Membrane</keyword>